<dbReference type="KEGG" id="bbr:BB3633"/>
<dbReference type="EMBL" id="BX640448">
    <property type="protein sequence ID" value="CAE35606.1"/>
    <property type="molecule type" value="Genomic_DNA"/>
</dbReference>
<dbReference type="Pfam" id="PF11985">
    <property type="entry name" value="Phage_Mu_Gp27"/>
    <property type="match status" value="1"/>
</dbReference>
<dbReference type="HOGENOM" id="CLU_120444_3_0_4"/>
<gene>
    <name evidence="1" type="ordered locus">BB3633</name>
</gene>
<dbReference type="InterPro" id="IPR021874">
    <property type="entry name" value="Phage_Mu_Gp27"/>
</dbReference>
<evidence type="ECO:0008006" key="3">
    <source>
        <dbReference type="Google" id="ProtNLM"/>
    </source>
</evidence>
<dbReference type="AlphaFoldDB" id="A0A0H3LYS2"/>
<name>A0A0H3LYS2_BORBR</name>
<proteinExistence type="predicted"/>
<sequence>MARKSNIKRLPVPVRQHLERLLREDRLTLDELIADLRAKFPGEEPPSRSSLHRYKTSFDELTGRMREIEAGAAAMIDELGEGVGDKAGALLAQAVTTLAANAALAAHDTDKAVSIKEVAQLARAAKAAMEARTMSIKERQAVERAAREKLLSEQDANLQEAARAQGMDADQVKFWREKVLGIV</sequence>
<evidence type="ECO:0000313" key="1">
    <source>
        <dbReference type="EMBL" id="CAE35606.1"/>
    </source>
</evidence>
<organism evidence="1 2">
    <name type="scientific">Bordetella bronchiseptica (strain ATCC BAA-588 / NCTC 13252 / RB50)</name>
    <name type="common">Alcaligenes bronchisepticus</name>
    <dbReference type="NCBI Taxonomy" id="257310"/>
    <lineage>
        <taxon>Bacteria</taxon>
        <taxon>Pseudomonadati</taxon>
        <taxon>Pseudomonadota</taxon>
        <taxon>Betaproteobacteria</taxon>
        <taxon>Burkholderiales</taxon>
        <taxon>Alcaligenaceae</taxon>
        <taxon>Bordetella</taxon>
    </lineage>
</organism>
<protein>
    <recommendedName>
        <fullName evidence="3">Small terminase subunit</fullName>
    </recommendedName>
</protein>
<dbReference type="RefSeq" id="WP_010926896.1">
    <property type="nucleotide sequence ID" value="NC_002927.3"/>
</dbReference>
<evidence type="ECO:0000313" key="2">
    <source>
        <dbReference type="Proteomes" id="UP000001027"/>
    </source>
</evidence>
<accession>A0A0H3LYS2</accession>
<reference evidence="1 2" key="1">
    <citation type="journal article" date="2003" name="Nat. Genet.">
        <title>Comparative analysis of the genome sequences of Bordetella pertussis, Bordetella parapertussis and Bordetella bronchiseptica.</title>
        <authorList>
            <person name="Parkhill J."/>
            <person name="Sebaihia M."/>
            <person name="Preston A."/>
            <person name="Murphy L.D."/>
            <person name="Thomson N.R."/>
            <person name="Harris D.E."/>
            <person name="Holden M.T.G."/>
            <person name="Churcher C.M."/>
            <person name="Bentley S.D."/>
            <person name="Mungall K.L."/>
            <person name="Cerdeno-Tarraga A.-M."/>
            <person name="Temple L."/>
            <person name="James K.D."/>
            <person name="Harris B."/>
            <person name="Quail M.A."/>
            <person name="Achtman M."/>
            <person name="Atkin R."/>
            <person name="Baker S."/>
            <person name="Basham D."/>
            <person name="Bason N."/>
            <person name="Cherevach I."/>
            <person name="Chillingworth T."/>
            <person name="Collins M."/>
            <person name="Cronin A."/>
            <person name="Davis P."/>
            <person name="Doggett J."/>
            <person name="Feltwell T."/>
            <person name="Goble A."/>
            <person name="Hamlin N."/>
            <person name="Hauser H."/>
            <person name="Holroyd S."/>
            <person name="Jagels K."/>
            <person name="Leather S."/>
            <person name="Moule S."/>
            <person name="Norberczak H."/>
            <person name="O'Neil S."/>
            <person name="Ormond D."/>
            <person name="Price C."/>
            <person name="Rabbinowitsch E."/>
            <person name="Rutter S."/>
            <person name="Sanders M."/>
            <person name="Saunders D."/>
            <person name="Seeger K."/>
            <person name="Sharp S."/>
            <person name="Simmonds M."/>
            <person name="Skelton J."/>
            <person name="Squares R."/>
            <person name="Squares S."/>
            <person name="Stevens K."/>
            <person name="Unwin L."/>
            <person name="Whitehead S."/>
            <person name="Barrell B.G."/>
            <person name="Maskell D.J."/>
        </authorList>
    </citation>
    <scope>NUCLEOTIDE SEQUENCE [LARGE SCALE GENOMIC DNA]</scope>
    <source>
        <strain evidence="1 2">ATCC BAA-588 / NCTC 13252 / RB50</strain>
    </source>
</reference>
<dbReference type="Proteomes" id="UP000001027">
    <property type="component" value="Chromosome"/>
</dbReference>
<dbReference type="eggNOG" id="ENOG5031C1W">
    <property type="taxonomic scope" value="Bacteria"/>
</dbReference>